<evidence type="ECO:0000313" key="2">
    <source>
        <dbReference type="EMBL" id="TNN28713.1"/>
    </source>
</evidence>
<organism evidence="2 3">
    <name type="scientific">Liparis tanakae</name>
    <name type="common">Tanaka's snailfish</name>
    <dbReference type="NCBI Taxonomy" id="230148"/>
    <lineage>
        <taxon>Eukaryota</taxon>
        <taxon>Metazoa</taxon>
        <taxon>Chordata</taxon>
        <taxon>Craniata</taxon>
        <taxon>Vertebrata</taxon>
        <taxon>Euteleostomi</taxon>
        <taxon>Actinopterygii</taxon>
        <taxon>Neopterygii</taxon>
        <taxon>Teleostei</taxon>
        <taxon>Neoteleostei</taxon>
        <taxon>Acanthomorphata</taxon>
        <taxon>Eupercaria</taxon>
        <taxon>Perciformes</taxon>
        <taxon>Cottioidei</taxon>
        <taxon>Cottales</taxon>
        <taxon>Liparidae</taxon>
        <taxon>Liparis</taxon>
    </lineage>
</organism>
<evidence type="ECO:0000313" key="3">
    <source>
        <dbReference type="Proteomes" id="UP000314294"/>
    </source>
</evidence>
<proteinExistence type="predicted"/>
<gene>
    <name evidence="2" type="ORF">EYF80_061139</name>
</gene>
<sequence length="145" mass="16336">MWDMWDMSSEDEDEDETSVQLRVQFTSTGVSPFGIPKRTGSPTVDRRRRPQTDRQTGGLLQEVCFRRSTSGGLLQEVCFRRSTSGGLLQEVYFRRSASGGVESLRAIPAAMMASPPKMATMDRIMALRPKRRAPSTLPCCRLFRD</sequence>
<feature type="region of interest" description="Disordered" evidence="1">
    <location>
        <begin position="29"/>
        <end position="57"/>
    </location>
</feature>
<comment type="caution">
    <text evidence="2">The sequence shown here is derived from an EMBL/GenBank/DDBJ whole genome shotgun (WGS) entry which is preliminary data.</text>
</comment>
<keyword evidence="3" id="KW-1185">Reference proteome</keyword>
<reference evidence="2 3" key="1">
    <citation type="submission" date="2019-03" db="EMBL/GenBank/DDBJ databases">
        <title>First draft genome of Liparis tanakae, snailfish: a comprehensive survey of snailfish specific genes.</title>
        <authorList>
            <person name="Kim W."/>
            <person name="Song I."/>
            <person name="Jeong J.-H."/>
            <person name="Kim D."/>
            <person name="Kim S."/>
            <person name="Ryu S."/>
            <person name="Song J.Y."/>
            <person name="Lee S.K."/>
        </authorList>
    </citation>
    <scope>NUCLEOTIDE SEQUENCE [LARGE SCALE GENOMIC DNA]</scope>
    <source>
        <tissue evidence="2">Muscle</tissue>
    </source>
</reference>
<evidence type="ECO:0000256" key="1">
    <source>
        <dbReference type="SAM" id="MobiDB-lite"/>
    </source>
</evidence>
<accession>A0A4Z2EIQ6</accession>
<dbReference type="OrthoDB" id="8943665at2759"/>
<protein>
    <submittedName>
        <fullName evidence="2">Uncharacterized protein</fullName>
    </submittedName>
</protein>
<dbReference type="EMBL" id="SRLO01006543">
    <property type="protein sequence ID" value="TNN28713.1"/>
    <property type="molecule type" value="Genomic_DNA"/>
</dbReference>
<dbReference type="AlphaFoldDB" id="A0A4Z2EIQ6"/>
<dbReference type="Proteomes" id="UP000314294">
    <property type="component" value="Unassembled WGS sequence"/>
</dbReference>
<name>A0A4Z2EIQ6_9TELE</name>